<proteinExistence type="predicted"/>
<dbReference type="GO" id="GO:0006355">
    <property type="term" value="P:regulation of DNA-templated transcription"/>
    <property type="evidence" value="ECO:0007669"/>
    <property type="project" value="InterPro"/>
</dbReference>
<dbReference type="AlphaFoldDB" id="A0A1G7YSC1"/>
<evidence type="ECO:0000313" key="6">
    <source>
        <dbReference type="Proteomes" id="UP000198863"/>
    </source>
</evidence>
<protein>
    <submittedName>
        <fullName evidence="5">Regulatory protein, luxR family</fullName>
    </submittedName>
</protein>
<dbReference type="InterPro" id="IPR000792">
    <property type="entry name" value="Tscrpt_reg_LuxR_C"/>
</dbReference>
<dbReference type="PANTHER" id="PTHR44688:SF16">
    <property type="entry name" value="DNA-BINDING TRANSCRIPTIONAL ACTIVATOR DEVR_DOSR"/>
    <property type="match status" value="1"/>
</dbReference>
<keyword evidence="1" id="KW-0805">Transcription regulation</keyword>
<dbReference type="InterPro" id="IPR036388">
    <property type="entry name" value="WH-like_DNA-bd_sf"/>
</dbReference>
<dbReference type="CDD" id="cd06170">
    <property type="entry name" value="LuxR_C_like"/>
    <property type="match status" value="1"/>
</dbReference>
<evidence type="ECO:0000256" key="1">
    <source>
        <dbReference type="ARBA" id="ARBA00023015"/>
    </source>
</evidence>
<keyword evidence="3" id="KW-0804">Transcription</keyword>
<dbReference type="RefSeq" id="WP_091067925.1">
    <property type="nucleotide sequence ID" value="NZ_FNCF01000007.1"/>
</dbReference>
<dbReference type="Pfam" id="PF00196">
    <property type="entry name" value="GerE"/>
    <property type="match status" value="1"/>
</dbReference>
<dbReference type="Proteomes" id="UP000198863">
    <property type="component" value="Unassembled WGS sequence"/>
</dbReference>
<dbReference type="PANTHER" id="PTHR44688">
    <property type="entry name" value="DNA-BINDING TRANSCRIPTIONAL ACTIVATOR DEVR_DOSR"/>
    <property type="match status" value="1"/>
</dbReference>
<evidence type="ECO:0000256" key="3">
    <source>
        <dbReference type="ARBA" id="ARBA00023163"/>
    </source>
</evidence>
<dbReference type="InterPro" id="IPR016032">
    <property type="entry name" value="Sig_transdc_resp-reg_C-effctor"/>
</dbReference>
<dbReference type="GO" id="GO:0003677">
    <property type="term" value="F:DNA binding"/>
    <property type="evidence" value="ECO:0007669"/>
    <property type="project" value="UniProtKB-KW"/>
</dbReference>
<feature type="domain" description="HTH luxR-type" evidence="4">
    <location>
        <begin position="152"/>
        <end position="217"/>
    </location>
</feature>
<sequence>MAPPSAHPVGIADPARPSCGRAPELQTWAECFRPAGYLQALRLSLVGDGRRQAQPQRSVTSAVRLVRGATAGAVLHRRGTSPLPGLGEDDLLAPLSPVLDVARSRMEEGLVFATFLWPRGGAHAPNGHTRVTVLSCPDAAPAGVLGAVVLSPAGDLRGLTPRELEVLGLLVDGCTNQEIARALVVAPRTVAAHLEHVLVKLDASTRTLAAVRAEREGLLVPSLPSPCRS</sequence>
<dbReference type="SMART" id="SM00421">
    <property type="entry name" value="HTH_LUXR"/>
    <property type="match status" value="1"/>
</dbReference>
<evidence type="ECO:0000256" key="2">
    <source>
        <dbReference type="ARBA" id="ARBA00023125"/>
    </source>
</evidence>
<keyword evidence="2" id="KW-0238">DNA-binding</keyword>
<keyword evidence="6" id="KW-1185">Reference proteome</keyword>
<reference evidence="6" key="1">
    <citation type="submission" date="2016-10" db="EMBL/GenBank/DDBJ databases">
        <authorList>
            <person name="Varghese N."/>
            <person name="Submissions S."/>
        </authorList>
    </citation>
    <scope>NUCLEOTIDE SEQUENCE [LARGE SCALE GENOMIC DNA]</scope>
    <source>
        <strain evidence="6">DSM 44526</strain>
    </source>
</reference>
<organism evidence="5 6">
    <name type="scientific">Klenkia brasiliensis</name>
    <dbReference type="NCBI Taxonomy" id="333142"/>
    <lineage>
        <taxon>Bacteria</taxon>
        <taxon>Bacillati</taxon>
        <taxon>Actinomycetota</taxon>
        <taxon>Actinomycetes</taxon>
        <taxon>Geodermatophilales</taxon>
        <taxon>Geodermatophilaceae</taxon>
        <taxon>Klenkia</taxon>
    </lineage>
</organism>
<dbReference type="Gene3D" id="1.10.10.10">
    <property type="entry name" value="Winged helix-like DNA-binding domain superfamily/Winged helix DNA-binding domain"/>
    <property type="match status" value="1"/>
</dbReference>
<gene>
    <name evidence="5" type="ORF">SAMN05660324_4073</name>
</gene>
<name>A0A1G7YSC1_9ACTN</name>
<dbReference type="PRINTS" id="PR00038">
    <property type="entry name" value="HTHLUXR"/>
</dbReference>
<dbReference type="EMBL" id="FNCF01000007">
    <property type="protein sequence ID" value="SDG99433.1"/>
    <property type="molecule type" value="Genomic_DNA"/>
</dbReference>
<evidence type="ECO:0000313" key="5">
    <source>
        <dbReference type="EMBL" id="SDG99433.1"/>
    </source>
</evidence>
<accession>A0A1G7YSC1</accession>
<dbReference type="PROSITE" id="PS50043">
    <property type="entry name" value="HTH_LUXR_2"/>
    <property type="match status" value="1"/>
</dbReference>
<dbReference type="OrthoDB" id="3539648at2"/>
<evidence type="ECO:0000259" key="4">
    <source>
        <dbReference type="PROSITE" id="PS50043"/>
    </source>
</evidence>
<dbReference type="SUPFAM" id="SSF46894">
    <property type="entry name" value="C-terminal effector domain of the bipartite response regulators"/>
    <property type="match status" value="1"/>
</dbReference>
<dbReference type="PROSITE" id="PS00622">
    <property type="entry name" value="HTH_LUXR_1"/>
    <property type="match status" value="1"/>
</dbReference>